<dbReference type="EMBL" id="CP007145">
    <property type="protein sequence ID" value="AHJ98924.1"/>
    <property type="molecule type" value="Genomic_DNA"/>
</dbReference>
<organism evidence="2 3">
    <name type="scientific">Hymenobacter swuensis DY53</name>
    <dbReference type="NCBI Taxonomy" id="1227739"/>
    <lineage>
        <taxon>Bacteria</taxon>
        <taxon>Pseudomonadati</taxon>
        <taxon>Bacteroidota</taxon>
        <taxon>Cytophagia</taxon>
        <taxon>Cytophagales</taxon>
        <taxon>Hymenobacteraceae</taxon>
        <taxon>Hymenobacter</taxon>
    </lineage>
</organism>
<feature type="domain" description="LysM" evidence="1">
    <location>
        <begin position="1"/>
        <end position="47"/>
    </location>
</feature>
<sequence length="97" mass="10125">MILVSSGQSLLDVCLQELGSTAALFELADANGLAVTDALAPGQQLVVPASVLGRPEVVSYLAGRRINTGGTVATRAPEPEPEPSFFNPTYLNAQYHA</sequence>
<dbReference type="PROSITE" id="PS51782">
    <property type="entry name" value="LYSM"/>
    <property type="match status" value="1"/>
</dbReference>
<name>W8F0N3_9BACT</name>
<dbReference type="RefSeq" id="WP_052346575.1">
    <property type="nucleotide sequence ID" value="NZ_CP007145.1"/>
</dbReference>
<evidence type="ECO:0000259" key="1">
    <source>
        <dbReference type="PROSITE" id="PS51782"/>
    </source>
</evidence>
<dbReference type="PATRIC" id="fig|1227739.3.peg.3495"/>
<proteinExistence type="predicted"/>
<keyword evidence="3" id="KW-1185">Reference proteome</keyword>
<dbReference type="KEGG" id="hsw:Hsw_3329"/>
<dbReference type="Proteomes" id="UP000019423">
    <property type="component" value="Chromosome"/>
</dbReference>
<dbReference type="HOGENOM" id="CLU_2342949_0_0_10"/>
<evidence type="ECO:0000313" key="2">
    <source>
        <dbReference type="EMBL" id="AHJ98924.1"/>
    </source>
</evidence>
<dbReference type="AlphaFoldDB" id="W8F0N3"/>
<dbReference type="OrthoDB" id="1100373at2"/>
<protein>
    <recommendedName>
        <fullName evidence="1">LysM domain-containing protein</fullName>
    </recommendedName>
</protein>
<dbReference type="InterPro" id="IPR018392">
    <property type="entry name" value="LysM"/>
</dbReference>
<dbReference type="STRING" id="1227739.Hsw_3329"/>
<evidence type="ECO:0000313" key="3">
    <source>
        <dbReference type="Proteomes" id="UP000019423"/>
    </source>
</evidence>
<accession>W8F0N3</accession>
<gene>
    <name evidence="2" type="ORF">Hsw_3329</name>
</gene>
<reference evidence="2 3" key="1">
    <citation type="submission" date="2014-01" db="EMBL/GenBank/DDBJ databases">
        <title>Complete genome sequence of ionizing-radiation resistance bacterium Hymenobacter swuensis DY53.</title>
        <authorList>
            <person name="Jung J.-H."/>
            <person name="Jeong S.-W."/>
            <person name="Joe M.-H."/>
            <person name="Cho y.-j."/>
            <person name="Kim M.-K."/>
            <person name="Lim S.-Y."/>
        </authorList>
    </citation>
    <scope>NUCLEOTIDE SEQUENCE [LARGE SCALE GENOMIC DNA]</scope>
    <source>
        <strain evidence="2 3">DY53</strain>
    </source>
</reference>